<dbReference type="PROSITE" id="PS50111">
    <property type="entry name" value="CHEMOTAXIS_TRANSDUC_2"/>
    <property type="match status" value="1"/>
</dbReference>
<protein>
    <recommendedName>
        <fullName evidence="3">Methyl-accepting transducer domain-containing protein</fullName>
    </recommendedName>
</protein>
<dbReference type="Gene3D" id="1.20.120.30">
    <property type="entry name" value="Aspartate receptor, ligand-binding domain"/>
    <property type="match status" value="1"/>
</dbReference>
<dbReference type="SUPFAM" id="SSF58104">
    <property type="entry name" value="Methyl-accepting chemotaxis protein (MCP) signaling domain"/>
    <property type="match status" value="1"/>
</dbReference>
<evidence type="ECO:0000313" key="4">
    <source>
        <dbReference type="EMBL" id="VAW75658.1"/>
    </source>
</evidence>
<dbReference type="SMART" id="SM00283">
    <property type="entry name" value="MA"/>
    <property type="match status" value="1"/>
</dbReference>
<reference evidence="4" key="1">
    <citation type="submission" date="2018-06" db="EMBL/GenBank/DDBJ databases">
        <authorList>
            <person name="Zhirakovskaya E."/>
        </authorList>
    </citation>
    <scope>NUCLEOTIDE SEQUENCE</scope>
</reference>
<dbReference type="Gene3D" id="1.10.287.950">
    <property type="entry name" value="Methyl-accepting chemotaxis protein"/>
    <property type="match status" value="1"/>
</dbReference>
<accession>A0A3B0Y4I6</accession>
<dbReference type="AlphaFoldDB" id="A0A3B0Y4I6"/>
<evidence type="ECO:0000256" key="1">
    <source>
        <dbReference type="ARBA" id="ARBA00023224"/>
    </source>
</evidence>
<dbReference type="InterPro" id="IPR004089">
    <property type="entry name" value="MCPsignal_dom"/>
</dbReference>
<dbReference type="GO" id="GO:0007165">
    <property type="term" value="P:signal transduction"/>
    <property type="evidence" value="ECO:0007669"/>
    <property type="project" value="UniProtKB-KW"/>
</dbReference>
<dbReference type="PANTHER" id="PTHR32089:SF112">
    <property type="entry name" value="LYSOZYME-LIKE PROTEIN-RELATED"/>
    <property type="match status" value="1"/>
</dbReference>
<feature type="coiled-coil region" evidence="2">
    <location>
        <begin position="4"/>
        <end position="45"/>
    </location>
</feature>
<dbReference type="Pfam" id="PF00015">
    <property type="entry name" value="MCPsignal"/>
    <property type="match status" value="1"/>
</dbReference>
<dbReference type="InterPro" id="IPR025991">
    <property type="entry name" value="Chemoreceptor_zinc-bind_dom"/>
</dbReference>
<organism evidence="4">
    <name type="scientific">hydrothermal vent metagenome</name>
    <dbReference type="NCBI Taxonomy" id="652676"/>
    <lineage>
        <taxon>unclassified sequences</taxon>
        <taxon>metagenomes</taxon>
        <taxon>ecological metagenomes</taxon>
    </lineage>
</organism>
<evidence type="ECO:0000256" key="2">
    <source>
        <dbReference type="SAM" id="Coils"/>
    </source>
</evidence>
<proteinExistence type="predicted"/>
<sequence>MAIFGCTRAQLANAEDEIARLSNQLADKDEALQQFQMQLDEAVEEQVQMAAKLQMADGLYRNFHHFGDSLNSLQSTLALLASSLASEKKVAIKAASVSVDARKGTELMVTNLRQVSSTVQQAVGNVEGLNERADAIGNIVNLITEISEQTNLLALNAAIEAARAGEHGRGFAVVADEVRNLSKRTNEATQEIAMQVSKIQEETNATQEKMSTMAEQSSELSKIGDEASTGMGSILELSRDMEGVISAGALRSFVELAKTDHLVYKFAIYLVMMGVSDKSMDEFSDHTRCRLGQWYYEGEGHGSFRNLPGYRELEEPHRGVHRHALEALAQYHEGNVDQALRELEGMETNSMQVLRFLEEMAVSAEGDNSLLRVGT</sequence>
<keyword evidence="2" id="KW-0175">Coiled coil</keyword>
<dbReference type="EMBL" id="UOFN01000050">
    <property type="protein sequence ID" value="VAW75658.1"/>
    <property type="molecule type" value="Genomic_DNA"/>
</dbReference>
<dbReference type="Pfam" id="PF13682">
    <property type="entry name" value="CZB"/>
    <property type="match status" value="1"/>
</dbReference>
<dbReference type="PANTHER" id="PTHR32089">
    <property type="entry name" value="METHYL-ACCEPTING CHEMOTAXIS PROTEIN MCPB"/>
    <property type="match status" value="1"/>
</dbReference>
<dbReference type="GO" id="GO:0016020">
    <property type="term" value="C:membrane"/>
    <property type="evidence" value="ECO:0007669"/>
    <property type="project" value="InterPro"/>
</dbReference>
<name>A0A3B0Y4I6_9ZZZZ</name>
<feature type="domain" description="Methyl-accepting transducer" evidence="3">
    <location>
        <begin position="69"/>
        <end position="255"/>
    </location>
</feature>
<evidence type="ECO:0000259" key="3">
    <source>
        <dbReference type="PROSITE" id="PS50111"/>
    </source>
</evidence>
<gene>
    <name evidence="4" type="ORF">MNBD_GAMMA15-912</name>
</gene>
<keyword evidence="1" id="KW-0807">Transducer</keyword>